<sequence>MDKAIDEDDSDEAFENPPPKHVTKTSKRKPRVKLVDFKAPYQRLTSRSSPHLITTALKQLNDVQRAVVVRIGFGALLGMNILELPARLGYWLVNNFDARSCSLVLPGGAKLHITSSDVHNVLGLPCEGLKIENNKSNRDTNLLKQWRLQFGSSKTRITPSELVEKMLSCTDGGDWFIRHFVLMVMTVMVDSTSHGYTNTLVFYIDRVGIFTKRVARKFPALQGWTGKELRERENEEVRSGGFGAGHDCGPLDKVKRIELSEMSERNAAPTTLGVGDSSAVHSSDEQDLKVLVREFAAKSKILASTIIDMITMVQEAPKELSGCENFCNLRDLGNKLIGVTPKCSSEKKSKWNAIPGLDDDSFWSSPELLSAADEMEKAVVLRSKYEEQLNDMPSFSLGFTQILDGMEIVGHDTNMVARGGQSGNGGMDSEKRSRMEEVGARNLNIGVQDNNEVREQHVLEGMESVGQDMNVENICKQITSEGAPMSEEDVNSEKTKGTNDDVHLRNDQIEKEVRNRKAARNLVKKRKNEEQSAQIFRDEDERVKRKAKSAGIMKSPYVARAVDPRDNLSSVESHEDTAFKLFCDALESGNTCTSPFSADMIFFPIMQLKWCYCVCVNIKAMKVELLDLSSSSAKADDKYEGMPTNVLDMIVKYFSNQGLEGKVGKVCSQKPTRLKMSWRDVTSVYEYGVATMRHMETYMGRGLEGWDCGLSKEDRKAVNTLRSKYCACISVAEVNEMKEVNLKNSKDFMKG</sequence>
<dbReference type="PANTHER" id="PTHR34835:SF34">
    <property type="entry name" value="OS08G0555500 PROTEIN"/>
    <property type="match status" value="1"/>
</dbReference>
<feature type="region of interest" description="Disordered" evidence="1">
    <location>
        <begin position="1"/>
        <end position="29"/>
    </location>
</feature>
<dbReference type="PANTHER" id="PTHR34835">
    <property type="entry name" value="OS07G0283600 PROTEIN-RELATED"/>
    <property type="match status" value="1"/>
</dbReference>
<name>A0A484MXW6_9ASTE</name>
<reference evidence="2 3" key="1">
    <citation type="submission" date="2018-04" db="EMBL/GenBank/DDBJ databases">
        <authorList>
            <person name="Vogel A."/>
        </authorList>
    </citation>
    <scope>NUCLEOTIDE SEQUENCE [LARGE SCALE GENOMIC DNA]</scope>
</reference>
<dbReference type="Gene3D" id="3.40.395.10">
    <property type="entry name" value="Adenoviral Proteinase, Chain A"/>
    <property type="match status" value="1"/>
</dbReference>
<keyword evidence="3" id="KW-1185">Reference proteome</keyword>
<proteinExistence type="predicted"/>
<dbReference type="Proteomes" id="UP000595140">
    <property type="component" value="Unassembled WGS sequence"/>
</dbReference>
<gene>
    <name evidence="2" type="ORF">CCAM_LOCUS35175</name>
</gene>
<evidence type="ECO:0000313" key="2">
    <source>
        <dbReference type="EMBL" id="VFQ93399.1"/>
    </source>
</evidence>
<protein>
    <recommendedName>
        <fullName evidence="4">Ubiquitin-like protease family profile domain-containing protein</fullName>
    </recommendedName>
</protein>
<evidence type="ECO:0008006" key="4">
    <source>
        <dbReference type="Google" id="ProtNLM"/>
    </source>
</evidence>
<feature type="compositionally biased region" description="Acidic residues" evidence="1">
    <location>
        <begin position="1"/>
        <end position="14"/>
    </location>
</feature>
<accession>A0A484MXW6</accession>
<dbReference type="EMBL" id="OOIL02004917">
    <property type="protein sequence ID" value="VFQ93399.1"/>
    <property type="molecule type" value="Genomic_DNA"/>
</dbReference>
<dbReference type="AlphaFoldDB" id="A0A484MXW6"/>
<organism evidence="2 3">
    <name type="scientific">Cuscuta campestris</name>
    <dbReference type="NCBI Taxonomy" id="132261"/>
    <lineage>
        <taxon>Eukaryota</taxon>
        <taxon>Viridiplantae</taxon>
        <taxon>Streptophyta</taxon>
        <taxon>Embryophyta</taxon>
        <taxon>Tracheophyta</taxon>
        <taxon>Spermatophyta</taxon>
        <taxon>Magnoliopsida</taxon>
        <taxon>eudicotyledons</taxon>
        <taxon>Gunneridae</taxon>
        <taxon>Pentapetalae</taxon>
        <taxon>asterids</taxon>
        <taxon>lamiids</taxon>
        <taxon>Solanales</taxon>
        <taxon>Convolvulaceae</taxon>
        <taxon>Cuscuteae</taxon>
        <taxon>Cuscuta</taxon>
        <taxon>Cuscuta subgen. Grammica</taxon>
        <taxon>Cuscuta sect. Cleistogrammica</taxon>
    </lineage>
</organism>
<dbReference type="OrthoDB" id="1305300at2759"/>
<evidence type="ECO:0000313" key="3">
    <source>
        <dbReference type="Proteomes" id="UP000595140"/>
    </source>
</evidence>
<evidence type="ECO:0000256" key="1">
    <source>
        <dbReference type="SAM" id="MobiDB-lite"/>
    </source>
</evidence>